<keyword evidence="6 7" id="KW-0269">Exonuclease</keyword>
<dbReference type="GO" id="GO:0008408">
    <property type="term" value="F:3'-5' exonuclease activity"/>
    <property type="evidence" value="ECO:0007669"/>
    <property type="project" value="InterPro"/>
</dbReference>
<dbReference type="InterPro" id="IPR026843">
    <property type="entry name" value="SbcD_C"/>
</dbReference>
<dbReference type="GO" id="GO:0006310">
    <property type="term" value="P:DNA recombination"/>
    <property type="evidence" value="ECO:0007669"/>
    <property type="project" value="UniProtKB-KW"/>
</dbReference>
<evidence type="ECO:0000256" key="6">
    <source>
        <dbReference type="ARBA" id="ARBA00022839"/>
    </source>
</evidence>
<dbReference type="InterPro" id="IPR050535">
    <property type="entry name" value="DNA_Repair-Maintenance_Comp"/>
</dbReference>
<evidence type="ECO:0000256" key="4">
    <source>
        <dbReference type="ARBA" id="ARBA00022722"/>
    </source>
</evidence>
<organism evidence="10 11">
    <name type="scientific">Candidatus Lachnoclostridium pullistercoris</name>
    <dbReference type="NCBI Taxonomy" id="2838632"/>
    <lineage>
        <taxon>Bacteria</taxon>
        <taxon>Bacillati</taxon>
        <taxon>Bacillota</taxon>
        <taxon>Clostridia</taxon>
        <taxon>Lachnospirales</taxon>
        <taxon>Lachnospiraceae</taxon>
    </lineage>
</organism>
<keyword evidence="7" id="KW-0233">DNA recombination</keyword>
<evidence type="ECO:0000259" key="8">
    <source>
        <dbReference type="Pfam" id="PF00149"/>
    </source>
</evidence>
<dbReference type="SUPFAM" id="SSF56300">
    <property type="entry name" value="Metallo-dependent phosphatases"/>
    <property type="match status" value="1"/>
</dbReference>
<dbReference type="GO" id="GO:0004519">
    <property type="term" value="F:endonuclease activity"/>
    <property type="evidence" value="ECO:0007669"/>
    <property type="project" value="UniProtKB-KW"/>
</dbReference>
<dbReference type="GO" id="GO:0006260">
    <property type="term" value="P:DNA replication"/>
    <property type="evidence" value="ECO:0007669"/>
    <property type="project" value="UniProtKB-KW"/>
</dbReference>
<dbReference type="CDD" id="cd00840">
    <property type="entry name" value="MPP_Mre11_N"/>
    <property type="match status" value="1"/>
</dbReference>
<keyword evidence="7" id="KW-0255">Endonuclease</keyword>
<dbReference type="Gene3D" id="3.60.21.10">
    <property type="match status" value="1"/>
</dbReference>
<protein>
    <recommendedName>
        <fullName evidence="3 7">Nuclease SbcCD subunit D</fullName>
    </recommendedName>
</protein>
<comment type="subunit">
    <text evidence="2 7">Heterodimer of SbcC and SbcD.</text>
</comment>
<name>A0A9D2PEL1_9FIRM</name>
<sequence>MKFIHLSDLHLGKRVNEFSMLEDQEYILGEILRIIDEERPDGILIAGDVYDKTVPSGEAVQLFDDFLTKLAKREQKVFVISGNHDSPERLAFGARLMSGSGIHIAPVYDGTVAPAELWDEYGPVRIYLLPFLKPAGVRRFFPEREIGSYTAALQAAVDAMEVDCGVRNVLVTHQFVTGASRSESEEISVGGTDNVDASVFEAFDYVALGHIHGPQNIGSERVRYCGTPLKYSFSEAGHRKSVTVAELGRKGELAVRTRPLTPRRDLREIRGTYMELTAKSFYEELDREDYYHITLTDEEDIRDAVGKLRVIYPNLMKLDYDNRRTRATGQIRAAEQAEKKSPLELFGEFYQKQNNQEMSQEQSDFVRELIEKIWEGDR</sequence>
<dbReference type="AlphaFoldDB" id="A0A9D2PEL1"/>
<dbReference type="InterPro" id="IPR004843">
    <property type="entry name" value="Calcineurin-like_PHP"/>
</dbReference>
<evidence type="ECO:0000313" key="10">
    <source>
        <dbReference type="EMBL" id="HJC48799.1"/>
    </source>
</evidence>
<dbReference type="InterPro" id="IPR029052">
    <property type="entry name" value="Metallo-depent_PP-like"/>
</dbReference>
<keyword evidence="4 7" id="KW-0540">Nuclease</keyword>
<dbReference type="Proteomes" id="UP000823883">
    <property type="component" value="Unassembled WGS sequence"/>
</dbReference>
<comment type="caution">
    <text evidence="10">The sequence shown here is derived from an EMBL/GenBank/DDBJ whole genome shotgun (WGS) entry which is preliminary data.</text>
</comment>
<comment type="similarity">
    <text evidence="1 7">Belongs to the SbcD family.</text>
</comment>
<evidence type="ECO:0000313" key="11">
    <source>
        <dbReference type="Proteomes" id="UP000823883"/>
    </source>
</evidence>
<dbReference type="Pfam" id="PF12320">
    <property type="entry name" value="SbcD_C"/>
    <property type="match status" value="1"/>
</dbReference>
<evidence type="ECO:0000256" key="5">
    <source>
        <dbReference type="ARBA" id="ARBA00022801"/>
    </source>
</evidence>
<dbReference type="NCBIfam" id="TIGR00619">
    <property type="entry name" value="sbcd"/>
    <property type="match status" value="1"/>
</dbReference>
<evidence type="ECO:0000256" key="1">
    <source>
        <dbReference type="ARBA" id="ARBA00010555"/>
    </source>
</evidence>
<accession>A0A9D2PEL1</accession>
<feature type="domain" description="Calcineurin-like phosphoesterase" evidence="8">
    <location>
        <begin position="1"/>
        <end position="213"/>
    </location>
</feature>
<reference evidence="10" key="1">
    <citation type="journal article" date="2021" name="PeerJ">
        <title>Extensive microbial diversity within the chicken gut microbiome revealed by metagenomics and culture.</title>
        <authorList>
            <person name="Gilroy R."/>
            <person name="Ravi A."/>
            <person name="Getino M."/>
            <person name="Pursley I."/>
            <person name="Horton D.L."/>
            <person name="Alikhan N.F."/>
            <person name="Baker D."/>
            <person name="Gharbi K."/>
            <person name="Hall N."/>
            <person name="Watson M."/>
            <person name="Adriaenssens E.M."/>
            <person name="Foster-Nyarko E."/>
            <person name="Jarju S."/>
            <person name="Secka A."/>
            <person name="Antonio M."/>
            <person name="Oren A."/>
            <person name="Chaudhuri R.R."/>
            <person name="La Ragione R."/>
            <person name="Hildebrand F."/>
            <person name="Pallen M.J."/>
        </authorList>
    </citation>
    <scope>NUCLEOTIDE SEQUENCE</scope>
    <source>
        <strain evidence="10">CHK183-5548</strain>
    </source>
</reference>
<reference evidence="10" key="2">
    <citation type="submission" date="2021-04" db="EMBL/GenBank/DDBJ databases">
        <authorList>
            <person name="Gilroy R."/>
        </authorList>
    </citation>
    <scope>NUCLEOTIDE SEQUENCE</scope>
    <source>
        <strain evidence="10">CHK183-5548</strain>
    </source>
</reference>
<keyword evidence="5 7" id="KW-0378">Hydrolase</keyword>
<dbReference type="PANTHER" id="PTHR30337:SF0">
    <property type="entry name" value="NUCLEASE SBCCD SUBUNIT D"/>
    <property type="match status" value="1"/>
</dbReference>
<evidence type="ECO:0000256" key="7">
    <source>
        <dbReference type="RuleBase" id="RU363069"/>
    </source>
</evidence>
<evidence type="ECO:0000256" key="3">
    <source>
        <dbReference type="ARBA" id="ARBA00013365"/>
    </source>
</evidence>
<gene>
    <name evidence="7" type="primary">sbcD</name>
    <name evidence="10" type="ORF">IAA04_12195</name>
</gene>
<dbReference type="InterPro" id="IPR041796">
    <property type="entry name" value="Mre11_N"/>
</dbReference>
<evidence type="ECO:0000259" key="9">
    <source>
        <dbReference type="Pfam" id="PF12320"/>
    </source>
</evidence>
<evidence type="ECO:0000256" key="2">
    <source>
        <dbReference type="ARBA" id="ARBA00011322"/>
    </source>
</evidence>
<proteinExistence type="inferred from homology"/>
<feature type="domain" description="Nuclease SbcCD subunit D C-terminal" evidence="9">
    <location>
        <begin position="263"/>
        <end position="353"/>
    </location>
</feature>
<dbReference type="EMBL" id="DWWL01000079">
    <property type="protein sequence ID" value="HJC48799.1"/>
    <property type="molecule type" value="Genomic_DNA"/>
</dbReference>
<dbReference type="Pfam" id="PF00149">
    <property type="entry name" value="Metallophos"/>
    <property type="match status" value="1"/>
</dbReference>
<keyword evidence="7" id="KW-0235">DNA replication</keyword>
<comment type="function">
    <text evidence="7">SbcCD cleaves DNA hairpin structures. These structures can inhibit DNA replication and are intermediates in certain DNA recombination reactions. The complex acts as a 3'-&gt;5' double strand exonuclease that can open hairpins. It also has a 5' single-strand endonuclease activity.</text>
</comment>
<dbReference type="InterPro" id="IPR004593">
    <property type="entry name" value="SbcD"/>
</dbReference>
<dbReference type="PANTHER" id="PTHR30337">
    <property type="entry name" value="COMPONENT OF ATP-DEPENDENT DSDNA EXONUCLEASE"/>
    <property type="match status" value="1"/>
</dbReference>